<protein>
    <submittedName>
        <fullName evidence="1">Uncharacterized protein</fullName>
    </submittedName>
</protein>
<evidence type="ECO:0000313" key="1">
    <source>
        <dbReference type="EMBL" id="ABV15166.1"/>
    </source>
</evidence>
<gene>
    <name evidence="1" type="ordered locus">CKO_04100</name>
</gene>
<dbReference type="KEGG" id="cko:CKO_04100"/>
<accession>A8ANV3</accession>
<sequence>MRLAFFFGRQFVGQIRRSRHLVLIARWRFAYRADFTPSSCAPAA</sequence>
<dbReference type="HOGENOM" id="CLU_3214174_0_0_6"/>
<evidence type="ECO:0000313" key="2">
    <source>
        <dbReference type="Proteomes" id="UP000008148"/>
    </source>
</evidence>
<organism evidence="1 2">
    <name type="scientific">Citrobacter koseri (strain ATCC BAA-895 / CDC 4225-83 / SGSC4696)</name>
    <dbReference type="NCBI Taxonomy" id="290338"/>
    <lineage>
        <taxon>Bacteria</taxon>
        <taxon>Pseudomonadati</taxon>
        <taxon>Pseudomonadota</taxon>
        <taxon>Gammaproteobacteria</taxon>
        <taxon>Enterobacterales</taxon>
        <taxon>Enterobacteriaceae</taxon>
        <taxon>Citrobacter</taxon>
    </lineage>
</organism>
<dbReference type="Proteomes" id="UP000008148">
    <property type="component" value="Chromosome"/>
</dbReference>
<keyword evidence="2" id="KW-1185">Reference proteome</keyword>
<dbReference type="AlphaFoldDB" id="A8ANV3"/>
<proteinExistence type="predicted"/>
<reference evidence="1 2" key="1">
    <citation type="submission" date="2007-08" db="EMBL/GenBank/DDBJ databases">
        <authorList>
            <consortium name="The Citrobacter koseri Genome Sequencing Project"/>
            <person name="McClelland M."/>
            <person name="Sanderson E.K."/>
            <person name="Porwollik S."/>
            <person name="Spieth J."/>
            <person name="Clifton W.S."/>
            <person name="Latreille P."/>
            <person name="Courtney L."/>
            <person name="Wang C."/>
            <person name="Pepin K."/>
            <person name="Bhonagiri V."/>
            <person name="Nash W."/>
            <person name="Johnson M."/>
            <person name="Thiruvilangam P."/>
            <person name="Wilson R."/>
        </authorList>
    </citation>
    <scope>NUCLEOTIDE SEQUENCE [LARGE SCALE GENOMIC DNA]</scope>
    <source>
        <strain evidence="2">ATCC BAA-895 / CDC 4225-83 / SGSC4696</strain>
    </source>
</reference>
<dbReference type="EMBL" id="CP000822">
    <property type="protein sequence ID" value="ABV15166.1"/>
    <property type="molecule type" value="Genomic_DNA"/>
</dbReference>
<name>A8ANV3_CITK8</name>